<dbReference type="Gene3D" id="3.90.1410.10">
    <property type="entry name" value="set domain protein methyltransferase, domain 1"/>
    <property type="match status" value="1"/>
</dbReference>
<reference evidence="4" key="1">
    <citation type="journal article" date="2023" name="Commun. Biol.">
        <title>Genome analysis of Parmales, the sister group of diatoms, reveals the evolutionary specialization of diatoms from phago-mixotrophs to photoautotrophs.</title>
        <authorList>
            <person name="Ban H."/>
            <person name="Sato S."/>
            <person name="Yoshikawa S."/>
            <person name="Yamada K."/>
            <person name="Nakamura Y."/>
            <person name="Ichinomiya M."/>
            <person name="Sato N."/>
            <person name="Blanc-Mathieu R."/>
            <person name="Endo H."/>
            <person name="Kuwata A."/>
            <person name="Ogata H."/>
        </authorList>
    </citation>
    <scope>NUCLEOTIDE SEQUENCE [LARGE SCALE GENOMIC DNA]</scope>
</reference>
<dbReference type="AlphaFoldDB" id="A0A9W7GAN9"/>
<dbReference type="Proteomes" id="UP001165065">
    <property type="component" value="Unassembled WGS sequence"/>
</dbReference>
<dbReference type="GO" id="GO:0016279">
    <property type="term" value="F:protein-lysine N-methyltransferase activity"/>
    <property type="evidence" value="ECO:0007669"/>
    <property type="project" value="TreeGrafter"/>
</dbReference>
<dbReference type="Pfam" id="PF00856">
    <property type="entry name" value="SET"/>
    <property type="match status" value="1"/>
</dbReference>
<evidence type="ECO:0000313" key="4">
    <source>
        <dbReference type="Proteomes" id="UP001165065"/>
    </source>
</evidence>
<proteinExistence type="predicted"/>
<dbReference type="InterPro" id="IPR050600">
    <property type="entry name" value="SETD3_SETD6_MTase"/>
</dbReference>
<sequence length="444" mass="48292">MSLDVSNICIDEITIESSKQRIIRAKKHLQKGTIVLRIPSSKTITSSVTTLQQLQSSCYPLTNKNYLPITDTALVLALISLPSTHPYIQILPESFDEELPVNWSHATLSDLLKGSEGILKSISSRSSALQHTHAHLALHNLLPFGAEDLRTFVWGHCVLTSRAFRLTSKAGGVSLECFVPVMDLCNSQRPRQCEYGIEEGENGEVDVVLRARREVGEGEEITYSYGALGGARTLVDYGFVVETVREPDGSCNEVVEIEMGGTWVGLRGKGGGGGYTYGGLKGMVEAVGGGGGEGGIWDLLEEEGGGEGGGEGEEEEEEEEEEDFDIYGEIEDDSGEEGVVEGAVEALGEVGRLLEEKIRAYGEGREGGGRELYCRTLQSIEKSILAFYRDAAGEVRKVAMRIKEGEDVKEILEGWEARKRGGGAGEVDEEMEDLVKKFVMINFA</sequence>
<dbReference type="EMBL" id="BRYA01001055">
    <property type="protein sequence ID" value="GMI38244.1"/>
    <property type="molecule type" value="Genomic_DNA"/>
</dbReference>
<protein>
    <recommendedName>
        <fullName evidence="2">SET domain-containing protein</fullName>
    </recommendedName>
</protein>
<feature type="region of interest" description="Disordered" evidence="1">
    <location>
        <begin position="301"/>
        <end position="322"/>
    </location>
</feature>
<dbReference type="PANTHER" id="PTHR13271">
    <property type="entry name" value="UNCHARACTERIZED PUTATIVE METHYLTRANSFERASE"/>
    <property type="match status" value="1"/>
</dbReference>
<name>A0A9W7GAN9_9STRA</name>
<dbReference type="CDD" id="cd10527">
    <property type="entry name" value="SET_LSMT"/>
    <property type="match status" value="1"/>
</dbReference>
<dbReference type="InterPro" id="IPR001214">
    <property type="entry name" value="SET_dom"/>
</dbReference>
<gene>
    <name evidence="3" type="ORF">TrCOL_g805</name>
</gene>
<comment type="caution">
    <text evidence="3">The sequence shown here is derived from an EMBL/GenBank/DDBJ whole genome shotgun (WGS) entry which is preliminary data.</text>
</comment>
<dbReference type="OrthoDB" id="48326at2759"/>
<evidence type="ECO:0000259" key="2">
    <source>
        <dbReference type="PROSITE" id="PS50280"/>
    </source>
</evidence>
<evidence type="ECO:0000313" key="3">
    <source>
        <dbReference type="EMBL" id="GMI38244.1"/>
    </source>
</evidence>
<dbReference type="InterPro" id="IPR046341">
    <property type="entry name" value="SET_dom_sf"/>
</dbReference>
<evidence type="ECO:0000256" key="1">
    <source>
        <dbReference type="SAM" id="MobiDB-lite"/>
    </source>
</evidence>
<accession>A0A9W7GAN9</accession>
<dbReference type="SUPFAM" id="SSF82199">
    <property type="entry name" value="SET domain"/>
    <property type="match status" value="1"/>
</dbReference>
<feature type="domain" description="SET" evidence="2">
    <location>
        <begin position="6"/>
        <end position="226"/>
    </location>
</feature>
<keyword evidence="4" id="KW-1185">Reference proteome</keyword>
<dbReference type="PROSITE" id="PS50280">
    <property type="entry name" value="SET"/>
    <property type="match status" value="1"/>
</dbReference>
<organism evidence="3 4">
    <name type="scientific">Triparma columacea</name>
    <dbReference type="NCBI Taxonomy" id="722753"/>
    <lineage>
        <taxon>Eukaryota</taxon>
        <taxon>Sar</taxon>
        <taxon>Stramenopiles</taxon>
        <taxon>Ochrophyta</taxon>
        <taxon>Bolidophyceae</taxon>
        <taxon>Parmales</taxon>
        <taxon>Triparmaceae</taxon>
        <taxon>Triparma</taxon>
    </lineage>
</organism>